<feature type="repeat" description="TPR" evidence="3">
    <location>
        <begin position="507"/>
        <end position="540"/>
    </location>
</feature>
<accession>A0A518DAJ6</accession>
<dbReference type="Gene3D" id="1.25.40.10">
    <property type="entry name" value="Tetratricopeptide repeat domain"/>
    <property type="match status" value="8"/>
</dbReference>
<evidence type="ECO:0000313" key="6">
    <source>
        <dbReference type="Proteomes" id="UP000317429"/>
    </source>
</evidence>
<dbReference type="InterPro" id="IPR019734">
    <property type="entry name" value="TPR_rpt"/>
</dbReference>
<dbReference type="PANTHER" id="PTHR45586">
    <property type="entry name" value="TPR REPEAT-CONTAINING PROTEIN PA4667"/>
    <property type="match status" value="1"/>
</dbReference>
<dbReference type="PROSITE" id="PS50005">
    <property type="entry name" value="TPR"/>
    <property type="match status" value="1"/>
</dbReference>
<dbReference type="SMART" id="SM00028">
    <property type="entry name" value="TPR"/>
    <property type="match status" value="13"/>
</dbReference>
<dbReference type="KEGG" id="pnd:Pla175_18510"/>
<evidence type="ECO:0000313" key="5">
    <source>
        <dbReference type="EMBL" id="QDU88473.1"/>
    </source>
</evidence>
<name>A0A518DAJ6_9BACT</name>
<evidence type="ECO:0000256" key="1">
    <source>
        <dbReference type="ARBA" id="ARBA00022737"/>
    </source>
</evidence>
<dbReference type="EMBL" id="CP036291">
    <property type="protein sequence ID" value="QDU88473.1"/>
    <property type="molecule type" value="Genomic_DNA"/>
</dbReference>
<dbReference type="Proteomes" id="UP000317429">
    <property type="component" value="Chromosome"/>
</dbReference>
<dbReference type="AlphaFoldDB" id="A0A518DAJ6"/>
<dbReference type="InterPro" id="IPR051012">
    <property type="entry name" value="CellSynth/LPSAsmb/PSIAsmb"/>
</dbReference>
<evidence type="ECO:0000256" key="4">
    <source>
        <dbReference type="SAM" id="SignalP"/>
    </source>
</evidence>
<reference evidence="5 6" key="1">
    <citation type="submission" date="2019-02" db="EMBL/GenBank/DDBJ databases">
        <title>Deep-cultivation of Planctomycetes and their phenomic and genomic characterization uncovers novel biology.</title>
        <authorList>
            <person name="Wiegand S."/>
            <person name="Jogler M."/>
            <person name="Boedeker C."/>
            <person name="Pinto D."/>
            <person name="Vollmers J."/>
            <person name="Rivas-Marin E."/>
            <person name="Kohn T."/>
            <person name="Peeters S.H."/>
            <person name="Heuer A."/>
            <person name="Rast P."/>
            <person name="Oberbeckmann S."/>
            <person name="Bunk B."/>
            <person name="Jeske O."/>
            <person name="Meyerdierks A."/>
            <person name="Storesund J.E."/>
            <person name="Kallscheuer N."/>
            <person name="Luecker S."/>
            <person name="Lage O.M."/>
            <person name="Pohl T."/>
            <person name="Merkel B.J."/>
            <person name="Hornburger P."/>
            <person name="Mueller R.-W."/>
            <person name="Bruemmer F."/>
            <person name="Labrenz M."/>
            <person name="Spormann A.M."/>
            <person name="Op den Camp H."/>
            <person name="Overmann J."/>
            <person name="Amann R."/>
            <person name="Jetten M.S.M."/>
            <person name="Mascher T."/>
            <person name="Medema M.H."/>
            <person name="Devos D.P."/>
            <person name="Kaster A.-K."/>
            <person name="Ovreas L."/>
            <person name="Rohde M."/>
            <person name="Galperin M.Y."/>
            <person name="Jogler C."/>
        </authorList>
    </citation>
    <scope>NUCLEOTIDE SEQUENCE [LARGE SCALE GENOMIC DNA]</scope>
    <source>
        <strain evidence="5 6">Pla175</strain>
    </source>
</reference>
<feature type="signal peptide" evidence="4">
    <location>
        <begin position="1"/>
        <end position="22"/>
    </location>
</feature>
<keyword evidence="1" id="KW-0677">Repeat</keyword>
<organism evidence="5 6">
    <name type="scientific">Pirellulimonas nuda</name>
    <dbReference type="NCBI Taxonomy" id="2528009"/>
    <lineage>
        <taxon>Bacteria</taxon>
        <taxon>Pseudomonadati</taxon>
        <taxon>Planctomycetota</taxon>
        <taxon>Planctomycetia</taxon>
        <taxon>Pirellulales</taxon>
        <taxon>Lacipirellulaceae</taxon>
        <taxon>Pirellulimonas</taxon>
    </lineage>
</organism>
<feature type="chain" id="PRO_5021829609" evidence="4">
    <location>
        <begin position="23"/>
        <end position="859"/>
    </location>
</feature>
<dbReference type="OrthoDB" id="9757961at2"/>
<evidence type="ECO:0000256" key="2">
    <source>
        <dbReference type="ARBA" id="ARBA00022803"/>
    </source>
</evidence>
<keyword evidence="6" id="KW-1185">Reference proteome</keyword>
<dbReference type="InterPro" id="IPR011990">
    <property type="entry name" value="TPR-like_helical_dom_sf"/>
</dbReference>
<dbReference type="PANTHER" id="PTHR45586:SF1">
    <property type="entry name" value="LIPOPOLYSACCHARIDE ASSEMBLY PROTEIN B"/>
    <property type="match status" value="1"/>
</dbReference>
<dbReference type="RefSeq" id="WP_145283431.1">
    <property type="nucleotide sequence ID" value="NZ_CP036291.1"/>
</dbReference>
<protein>
    <submittedName>
        <fullName evidence="5">Tol-pal system protein YbgF</fullName>
    </submittedName>
</protein>
<dbReference type="SUPFAM" id="SSF48452">
    <property type="entry name" value="TPR-like"/>
    <property type="match status" value="4"/>
</dbReference>
<proteinExistence type="predicted"/>
<sequence precursor="true">MLNVCYRIFLAAGLLVSAPVCAADFAGAIALQDRGLHDLAAKEWQAIIDADPDGPEVARARYNLAVCRFSLGAFDEAAGLFETVVDNSGDESLVEPALANLGLAYFNQSPGPTLNEPAMRAALESFDNLIRRFPKSKFVDQSRFYRGETLAALGQLGPAAEAFRGFLKSSPDGDLARRARLRLAATLVDAGEPQQALSAYDALLSSAGLDNASRGEALMGRGAARLALDQFLPAAQDFEAAAKLPGAPEADYALERQGFCLYRAEKFEEAAAAYKALVEKHAQSPLAADARLAAGKCCFLAERYGEAARWFSAAWKAAPWPDSAEAAHWHCQALLKEKRPDLALKQADAALATGPAADWKNKLLMDRADGLAGAEKTEATKVVAAYLAVADDAPQGALAPRALYLAATAAMSADQFAEAQRLADRLLKQFPNDPLAERAAEAAGAARLAAARKLITQGKNDEAAALLAGSDGAASPQKAMMVATALFGAGKHREALEALDGANADEPQALYLRGAALAALERPQDAASAFEKVIRNHPDSDVTQQAMYQRALLARAAGDDQLAVRLFERAAASKKSPVLAAEARYQLGDVAYTLGELDRAEAAFALAAEQAADADLKEQALHLLGWSRYRQEKFAPAAEAFTGQLALAPQGGLAADAKVMLGECRFGAKDYAAAIKAYREALGPGGSPRAELASLAALHAGQSAGQLGQWEESLSLLDEAQQRHGQSPQADEISYERAWALVKLGRSGEAMPVFQTLAEKNDAPLSARSKFMIGELQFAEKQYEPAVRTFFQVAYGYGAPQSPVEYQPWQAEALFEAARCLEQLERQQAADKLLGELVTRFPDHAKTREARAILAKRPQ</sequence>
<keyword evidence="2 3" id="KW-0802">TPR repeat</keyword>
<gene>
    <name evidence="5" type="ORF">Pla175_18510</name>
</gene>
<keyword evidence="4" id="KW-0732">Signal</keyword>
<dbReference type="Pfam" id="PF13432">
    <property type="entry name" value="TPR_16"/>
    <property type="match status" value="7"/>
</dbReference>
<evidence type="ECO:0000256" key="3">
    <source>
        <dbReference type="PROSITE-ProRule" id="PRU00339"/>
    </source>
</evidence>
<dbReference type="Pfam" id="PF13174">
    <property type="entry name" value="TPR_6"/>
    <property type="match status" value="2"/>
</dbReference>